<dbReference type="SUPFAM" id="SSF52540">
    <property type="entry name" value="P-loop containing nucleoside triphosphate hydrolases"/>
    <property type="match status" value="1"/>
</dbReference>
<reference evidence="4" key="1">
    <citation type="submission" date="2019-01" db="EMBL/GenBank/DDBJ databases">
        <title>Draft genome sequences of three monokaryotic isolates of the white-rot basidiomycete fungus Dichomitus squalens.</title>
        <authorList>
            <consortium name="DOE Joint Genome Institute"/>
            <person name="Lopez S.C."/>
            <person name="Andreopoulos B."/>
            <person name="Pangilinan J."/>
            <person name="Lipzen A."/>
            <person name="Riley R."/>
            <person name="Ahrendt S."/>
            <person name="Ng V."/>
            <person name="Barry K."/>
            <person name="Daum C."/>
            <person name="Grigoriev I.V."/>
            <person name="Hilden K.S."/>
            <person name="Makela M.R."/>
            <person name="de Vries R.P."/>
        </authorList>
    </citation>
    <scope>NUCLEOTIDE SEQUENCE [LARGE SCALE GENOMIC DNA]</scope>
    <source>
        <strain evidence="4">OM18370.1</strain>
    </source>
</reference>
<dbReference type="EMBL" id="ML143582">
    <property type="protein sequence ID" value="TBU21718.1"/>
    <property type="molecule type" value="Genomic_DNA"/>
</dbReference>
<feature type="region of interest" description="Disordered" evidence="2">
    <location>
        <begin position="237"/>
        <end position="280"/>
    </location>
</feature>
<gene>
    <name evidence="4" type="ORF">BD311DRAFT_827947</name>
</gene>
<accession>A0A4Q9M6L1</accession>
<dbReference type="OrthoDB" id="2804352at2759"/>
<feature type="compositionally biased region" description="Basic and acidic residues" evidence="2">
    <location>
        <begin position="271"/>
        <end position="280"/>
    </location>
</feature>
<dbReference type="PANTHER" id="PTHR10039">
    <property type="entry name" value="AMELOGENIN"/>
    <property type="match status" value="1"/>
</dbReference>
<keyword evidence="1" id="KW-0677">Repeat</keyword>
<proteinExistence type="predicted"/>
<dbReference type="Pfam" id="PF24883">
    <property type="entry name" value="NPHP3_N"/>
    <property type="match status" value="1"/>
</dbReference>
<feature type="domain" description="Nephrocystin 3-like N-terminal" evidence="3">
    <location>
        <begin position="66"/>
        <end position="226"/>
    </location>
</feature>
<dbReference type="Proteomes" id="UP000292957">
    <property type="component" value="Unassembled WGS sequence"/>
</dbReference>
<evidence type="ECO:0000313" key="4">
    <source>
        <dbReference type="EMBL" id="TBU21718.1"/>
    </source>
</evidence>
<name>A0A4Q9M6L1_9APHY</name>
<evidence type="ECO:0000259" key="3">
    <source>
        <dbReference type="Pfam" id="PF24883"/>
    </source>
</evidence>
<evidence type="ECO:0000256" key="1">
    <source>
        <dbReference type="ARBA" id="ARBA00022737"/>
    </source>
</evidence>
<protein>
    <recommendedName>
        <fullName evidence="3">Nephrocystin 3-like N-terminal domain-containing protein</fullName>
    </recommendedName>
</protein>
<dbReference type="Gene3D" id="3.40.50.300">
    <property type="entry name" value="P-loop containing nucleotide triphosphate hydrolases"/>
    <property type="match status" value="1"/>
</dbReference>
<dbReference type="InterPro" id="IPR056884">
    <property type="entry name" value="NPHP3-like_N"/>
</dbReference>
<evidence type="ECO:0000256" key="2">
    <source>
        <dbReference type="SAM" id="MobiDB-lite"/>
    </source>
</evidence>
<dbReference type="InterPro" id="IPR027417">
    <property type="entry name" value="P-loop_NTPase"/>
</dbReference>
<dbReference type="PANTHER" id="PTHR10039:SF14">
    <property type="entry name" value="NACHT DOMAIN-CONTAINING PROTEIN"/>
    <property type="match status" value="1"/>
</dbReference>
<organism evidence="4">
    <name type="scientific">Dichomitus squalens</name>
    <dbReference type="NCBI Taxonomy" id="114155"/>
    <lineage>
        <taxon>Eukaryota</taxon>
        <taxon>Fungi</taxon>
        <taxon>Dikarya</taxon>
        <taxon>Basidiomycota</taxon>
        <taxon>Agaricomycotina</taxon>
        <taxon>Agaricomycetes</taxon>
        <taxon>Polyporales</taxon>
        <taxon>Polyporaceae</taxon>
        <taxon>Dichomitus</taxon>
    </lineage>
</organism>
<sequence length="280" mass="30936">MADFTLAFLDLRRRFTERGVLELEIRLAQVADIGATIDLVNLVHVRGAGLNSSKACLEGTRVKTLDELLSWINDSGAPPVRFLFGGAGTGKSAIAHSTGIYFKALRRLGSFFCFDRNFQGDRHPESVISTIARDLANRNPDFRRALANVLRDQRELEESTDFAAQWEGLILEPLKHVTLVGPVLVVIDAFDESSFTDARSRRLLLSLLTEGSAQLPPNFRILVTSRPERDVARAVSTARARRRRLQTTSDPSGRLIAVGGNGLQSYPSEAGRSHVERAVR</sequence>
<dbReference type="AlphaFoldDB" id="A0A4Q9M6L1"/>